<evidence type="ECO:0000313" key="1">
    <source>
        <dbReference type="EMBL" id="GAI03248.1"/>
    </source>
</evidence>
<dbReference type="AlphaFoldDB" id="X1K9G8"/>
<protein>
    <submittedName>
        <fullName evidence="1">Uncharacterized protein</fullName>
    </submittedName>
</protein>
<reference evidence="1" key="1">
    <citation type="journal article" date="2014" name="Front. Microbiol.">
        <title>High frequency of phylogenetically diverse reductive dehalogenase-homologous genes in deep subseafloor sedimentary metagenomes.</title>
        <authorList>
            <person name="Kawai M."/>
            <person name="Futagami T."/>
            <person name="Toyoda A."/>
            <person name="Takaki Y."/>
            <person name="Nishi S."/>
            <person name="Hori S."/>
            <person name="Arai W."/>
            <person name="Tsubouchi T."/>
            <person name="Morono Y."/>
            <person name="Uchiyama I."/>
            <person name="Ito T."/>
            <person name="Fujiyama A."/>
            <person name="Inagaki F."/>
            <person name="Takami H."/>
        </authorList>
    </citation>
    <scope>NUCLEOTIDE SEQUENCE</scope>
    <source>
        <strain evidence="1">Expedition CK06-06</strain>
    </source>
</reference>
<proteinExistence type="predicted"/>
<sequence length="109" mass="12408">MKKYKTFVIEGKKLVNSIHKDESSLADLAMKVCTIQLGGQKRGFYTLANFAEDVGVCRKKMTRYVQKRKIQLTLDKNSIEYDPKKLGSMQRVIENLGGDSSKYENLKAV</sequence>
<dbReference type="EMBL" id="BARV01012351">
    <property type="protein sequence ID" value="GAI03248.1"/>
    <property type="molecule type" value="Genomic_DNA"/>
</dbReference>
<feature type="non-terminal residue" evidence="1">
    <location>
        <position position="109"/>
    </location>
</feature>
<comment type="caution">
    <text evidence="1">The sequence shown here is derived from an EMBL/GenBank/DDBJ whole genome shotgun (WGS) entry which is preliminary data.</text>
</comment>
<gene>
    <name evidence="1" type="ORF">S06H3_22918</name>
</gene>
<accession>X1K9G8</accession>
<organism evidence="1">
    <name type="scientific">marine sediment metagenome</name>
    <dbReference type="NCBI Taxonomy" id="412755"/>
    <lineage>
        <taxon>unclassified sequences</taxon>
        <taxon>metagenomes</taxon>
        <taxon>ecological metagenomes</taxon>
    </lineage>
</organism>
<name>X1K9G8_9ZZZZ</name>